<keyword evidence="1" id="KW-0812">Transmembrane</keyword>
<protein>
    <submittedName>
        <fullName evidence="2">Uncharacterized protein</fullName>
    </submittedName>
</protein>
<sequence length="43" mass="5108">MNDIIFWLLILVGSGLFVYFVPYRNIKIIQNQLAKIIELLEKK</sequence>
<gene>
    <name evidence="2" type="ORF">METZ01_LOCUS452078</name>
</gene>
<feature type="transmembrane region" description="Helical" evidence="1">
    <location>
        <begin position="6"/>
        <end position="23"/>
    </location>
</feature>
<name>A0A382ZUQ1_9ZZZZ</name>
<keyword evidence="1" id="KW-0472">Membrane</keyword>
<dbReference type="EMBL" id="UINC01186817">
    <property type="protein sequence ID" value="SVD99224.1"/>
    <property type="molecule type" value="Genomic_DNA"/>
</dbReference>
<accession>A0A382ZUQ1</accession>
<keyword evidence="1" id="KW-1133">Transmembrane helix</keyword>
<proteinExistence type="predicted"/>
<organism evidence="2">
    <name type="scientific">marine metagenome</name>
    <dbReference type="NCBI Taxonomy" id="408172"/>
    <lineage>
        <taxon>unclassified sequences</taxon>
        <taxon>metagenomes</taxon>
        <taxon>ecological metagenomes</taxon>
    </lineage>
</organism>
<dbReference type="AlphaFoldDB" id="A0A382ZUQ1"/>
<evidence type="ECO:0000256" key="1">
    <source>
        <dbReference type="SAM" id="Phobius"/>
    </source>
</evidence>
<reference evidence="2" key="1">
    <citation type="submission" date="2018-05" db="EMBL/GenBank/DDBJ databases">
        <authorList>
            <person name="Lanie J.A."/>
            <person name="Ng W.-L."/>
            <person name="Kazmierczak K.M."/>
            <person name="Andrzejewski T.M."/>
            <person name="Davidsen T.M."/>
            <person name="Wayne K.J."/>
            <person name="Tettelin H."/>
            <person name="Glass J.I."/>
            <person name="Rusch D."/>
            <person name="Podicherti R."/>
            <person name="Tsui H.-C.T."/>
            <person name="Winkler M.E."/>
        </authorList>
    </citation>
    <scope>NUCLEOTIDE SEQUENCE</scope>
</reference>
<evidence type="ECO:0000313" key="2">
    <source>
        <dbReference type="EMBL" id="SVD99224.1"/>
    </source>
</evidence>